<gene>
    <name evidence="1" type="ORF">Ari01nite_15930</name>
</gene>
<dbReference type="Gene3D" id="3.30.1310.10">
    <property type="entry name" value="Nucleoid-associated protein YbaB-like domain"/>
    <property type="match status" value="1"/>
</dbReference>
<dbReference type="RefSeq" id="WP_203780455.1">
    <property type="nucleotide sequence ID" value="NZ_BOMV01000011.1"/>
</dbReference>
<comment type="caution">
    <text evidence="1">The sequence shown here is derived from an EMBL/GenBank/DDBJ whole genome shotgun (WGS) entry which is preliminary data.</text>
</comment>
<dbReference type="InterPro" id="IPR036894">
    <property type="entry name" value="YbaB-like_sf"/>
</dbReference>
<sequence length="132" mass="14805">MTEIRNLTDLAEYAQDQIERITRMQQEMADYVGEGTSPERLVKARTGPGGQLVDLHLDPDVLRLHPQEAAAEIAAAITAAQRDYADRTNAIMEPVLAARPSEHNSDDIDAGIRRLDALTENLERLMSRHEMR</sequence>
<name>A0A919JVX8_9ACTN</name>
<dbReference type="Proteomes" id="UP000636960">
    <property type="component" value="Unassembled WGS sequence"/>
</dbReference>
<dbReference type="EMBL" id="BOMV01000011">
    <property type="protein sequence ID" value="GIE94128.1"/>
    <property type="molecule type" value="Genomic_DNA"/>
</dbReference>
<dbReference type="Pfam" id="PF02575">
    <property type="entry name" value="YbaB_DNA_bd"/>
    <property type="match status" value="1"/>
</dbReference>
<organism evidence="1 2">
    <name type="scientific">Paractinoplanes rishiriensis</name>
    <dbReference type="NCBI Taxonomy" id="1050105"/>
    <lineage>
        <taxon>Bacteria</taxon>
        <taxon>Bacillati</taxon>
        <taxon>Actinomycetota</taxon>
        <taxon>Actinomycetes</taxon>
        <taxon>Micromonosporales</taxon>
        <taxon>Micromonosporaceae</taxon>
        <taxon>Paractinoplanes</taxon>
    </lineage>
</organism>
<dbReference type="GO" id="GO:0003677">
    <property type="term" value="F:DNA binding"/>
    <property type="evidence" value="ECO:0007669"/>
    <property type="project" value="InterPro"/>
</dbReference>
<dbReference type="AlphaFoldDB" id="A0A919JVX8"/>
<keyword evidence="2" id="KW-1185">Reference proteome</keyword>
<accession>A0A919JVX8</accession>
<dbReference type="SUPFAM" id="SSF82607">
    <property type="entry name" value="YbaB-like"/>
    <property type="match status" value="1"/>
</dbReference>
<protein>
    <submittedName>
        <fullName evidence="1">Uncharacterized protein</fullName>
    </submittedName>
</protein>
<dbReference type="InterPro" id="IPR004401">
    <property type="entry name" value="YbaB/EbfC"/>
</dbReference>
<reference evidence="1" key="1">
    <citation type="submission" date="2021-01" db="EMBL/GenBank/DDBJ databases">
        <title>Whole genome shotgun sequence of Actinoplanes rishiriensis NBRC 108556.</title>
        <authorList>
            <person name="Komaki H."/>
            <person name="Tamura T."/>
        </authorList>
    </citation>
    <scope>NUCLEOTIDE SEQUENCE</scope>
    <source>
        <strain evidence="1">NBRC 108556</strain>
    </source>
</reference>
<proteinExistence type="predicted"/>
<evidence type="ECO:0000313" key="1">
    <source>
        <dbReference type="EMBL" id="GIE94128.1"/>
    </source>
</evidence>
<evidence type="ECO:0000313" key="2">
    <source>
        <dbReference type="Proteomes" id="UP000636960"/>
    </source>
</evidence>